<evidence type="ECO:0000256" key="4">
    <source>
        <dbReference type="ARBA" id="ARBA00022475"/>
    </source>
</evidence>
<evidence type="ECO:0000256" key="6">
    <source>
        <dbReference type="ARBA" id="ARBA00022847"/>
    </source>
</evidence>
<dbReference type="GO" id="GO:0005886">
    <property type="term" value="C:plasma membrane"/>
    <property type="evidence" value="ECO:0007669"/>
    <property type="project" value="UniProtKB-SubCell"/>
</dbReference>
<dbReference type="GO" id="GO:0006814">
    <property type="term" value="P:sodium ion transport"/>
    <property type="evidence" value="ECO:0007669"/>
    <property type="project" value="UniProtKB-KW"/>
</dbReference>
<keyword evidence="11" id="KW-0739">Sodium transport</keyword>
<organism evidence="15 16">
    <name type="scientific">Candidatus Shapirobacteria bacterium CG_4_8_14_3_um_filter_39_11</name>
    <dbReference type="NCBI Taxonomy" id="1974875"/>
    <lineage>
        <taxon>Bacteria</taxon>
        <taxon>Candidatus Shapironibacteriota</taxon>
    </lineage>
</organism>
<reference evidence="16" key="1">
    <citation type="submission" date="2017-09" db="EMBL/GenBank/DDBJ databases">
        <title>Depth-based differentiation of microbial function through sediment-hosted aquifers and enrichment of novel symbionts in the deep terrestrial subsurface.</title>
        <authorList>
            <person name="Probst A.J."/>
            <person name="Ladd B."/>
            <person name="Jarett J.K."/>
            <person name="Geller-Mcgrath D.E."/>
            <person name="Sieber C.M.K."/>
            <person name="Emerson J.B."/>
            <person name="Anantharaman K."/>
            <person name="Thomas B.C."/>
            <person name="Malmstrom R."/>
            <person name="Stieglmeier M."/>
            <person name="Klingl A."/>
            <person name="Woyke T."/>
            <person name="Ryan C.M."/>
            <person name="Banfield J.F."/>
        </authorList>
    </citation>
    <scope>NUCLEOTIDE SEQUENCE [LARGE SCALE GENOMIC DNA]</scope>
</reference>
<keyword evidence="3" id="KW-0813">Transport</keyword>
<proteinExistence type="inferred from homology"/>
<keyword evidence="7 14" id="KW-1133">Transmembrane helix</keyword>
<feature type="transmembrane region" description="Helical" evidence="14">
    <location>
        <begin position="173"/>
        <end position="192"/>
    </location>
</feature>
<dbReference type="PANTHER" id="PTHR48086:SF3">
    <property type="entry name" value="SODIUM_PROLINE SYMPORTER"/>
    <property type="match status" value="1"/>
</dbReference>
<keyword evidence="9" id="KW-0406">Ion transport</keyword>
<dbReference type="Gene3D" id="1.20.1730.10">
    <property type="entry name" value="Sodium/glucose cotransporter"/>
    <property type="match status" value="1"/>
</dbReference>
<evidence type="ECO:0000256" key="2">
    <source>
        <dbReference type="ARBA" id="ARBA00006434"/>
    </source>
</evidence>
<feature type="transmembrane region" description="Helical" evidence="14">
    <location>
        <begin position="212"/>
        <end position="234"/>
    </location>
</feature>
<feature type="transmembrane region" description="Helical" evidence="14">
    <location>
        <begin position="41"/>
        <end position="64"/>
    </location>
</feature>
<feature type="non-terminal residue" evidence="15">
    <location>
        <position position="249"/>
    </location>
</feature>
<feature type="non-terminal residue" evidence="15">
    <location>
        <position position="1"/>
    </location>
</feature>
<evidence type="ECO:0000313" key="16">
    <source>
        <dbReference type="Proteomes" id="UP000230384"/>
    </source>
</evidence>
<dbReference type="GO" id="GO:0015293">
    <property type="term" value="F:symporter activity"/>
    <property type="evidence" value="ECO:0007669"/>
    <property type="project" value="UniProtKB-KW"/>
</dbReference>
<dbReference type="InterPro" id="IPR001734">
    <property type="entry name" value="Na/solute_symporter"/>
</dbReference>
<feature type="transmembrane region" description="Helical" evidence="14">
    <location>
        <begin position="148"/>
        <end position="166"/>
    </location>
</feature>
<evidence type="ECO:0000256" key="9">
    <source>
        <dbReference type="ARBA" id="ARBA00023065"/>
    </source>
</evidence>
<feature type="transmembrane region" description="Helical" evidence="14">
    <location>
        <begin position="6"/>
        <end position="21"/>
    </location>
</feature>
<dbReference type="AlphaFoldDB" id="A0A2M8GI57"/>
<keyword evidence="10 14" id="KW-0472">Membrane</keyword>
<evidence type="ECO:0000256" key="8">
    <source>
        <dbReference type="ARBA" id="ARBA00023053"/>
    </source>
</evidence>
<evidence type="ECO:0000256" key="14">
    <source>
        <dbReference type="SAM" id="Phobius"/>
    </source>
</evidence>
<comment type="similarity">
    <text evidence="2 13">Belongs to the sodium:solute symporter (SSF) (TC 2.A.21) family.</text>
</comment>
<keyword evidence="8" id="KW-0915">Sodium</keyword>
<evidence type="ECO:0000313" key="15">
    <source>
        <dbReference type="EMBL" id="PJC77396.1"/>
    </source>
</evidence>
<gene>
    <name evidence="15" type="ORF">CO010_00500</name>
</gene>
<evidence type="ECO:0000256" key="13">
    <source>
        <dbReference type="RuleBase" id="RU362091"/>
    </source>
</evidence>
<evidence type="ECO:0000256" key="12">
    <source>
        <dbReference type="ARBA" id="ARBA00033708"/>
    </source>
</evidence>
<protein>
    <recommendedName>
        <fullName evidence="17">Sodium:solute symporter</fullName>
    </recommendedName>
</protein>
<sequence>EKYFPTIIYLIILGFITWLSARRKDPKDFLYASHNMGWKPLTLSFFASLFSSYNVVVSITFSFLFGPYILIPYFGALGGFLAVYFLAKKYKDSVFREDFNNVIDFIKNKFDLKVANLLNLSLIVVLFLFITLQFFINNTLFSQFLGWNKYLSALFIGGIVFLYTNIGGLKADVFTDVFQGILMLIIVALVFMVDTSKITSETILPILSDKTILYGALSIAFAQFLLLIVQPELWQRVVASRSLKDLKIG</sequence>
<keyword evidence="6" id="KW-0769">Symport</keyword>
<evidence type="ECO:0000256" key="11">
    <source>
        <dbReference type="ARBA" id="ARBA00023201"/>
    </source>
</evidence>
<keyword evidence="5 14" id="KW-0812">Transmembrane</keyword>
<dbReference type="InterPro" id="IPR050277">
    <property type="entry name" value="Sodium:Solute_Symporter"/>
</dbReference>
<accession>A0A2M8GI57</accession>
<evidence type="ECO:0000256" key="5">
    <source>
        <dbReference type="ARBA" id="ARBA00022692"/>
    </source>
</evidence>
<evidence type="ECO:0000256" key="3">
    <source>
        <dbReference type="ARBA" id="ARBA00022448"/>
    </source>
</evidence>
<dbReference type="PROSITE" id="PS50283">
    <property type="entry name" value="NA_SOLUT_SYMP_3"/>
    <property type="match status" value="1"/>
</dbReference>
<dbReference type="Pfam" id="PF00474">
    <property type="entry name" value="SSF"/>
    <property type="match status" value="1"/>
</dbReference>
<feature type="transmembrane region" description="Helical" evidence="14">
    <location>
        <begin position="70"/>
        <end position="87"/>
    </location>
</feature>
<dbReference type="EMBL" id="PFQN01000009">
    <property type="protein sequence ID" value="PJC77396.1"/>
    <property type="molecule type" value="Genomic_DNA"/>
</dbReference>
<evidence type="ECO:0000256" key="7">
    <source>
        <dbReference type="ARBA" id="ARBA00022989"/>
    </source>
</evidence>
<dbReference type="PANTHER" id="PTHR48086">
    <property type="entry name" value="SODIUM/PROLINE SYMPORTER-RELATED"/>
    <property type="match status" value="1"/>
</dbReference>
<comment type="catalytic activity">
    <reaction evidence="12">
        <text>L-proline(in) + Na(+)(in) = L-proline(out) + Na(+)(out)</text>
        <dbReference type="Rhea" id="RHEA:28967"/>
        <dbReference type="ChEBI" id="CHEBI:29101"/>
        <dbReference type="ChEBI" id="CHEBI:60039"/>
    </reaction>
</comment>
<dbReference type="Proteomes" id="UP000230384">
    <property type="component" value="Unassembled WGS sequence"/>
</dbReference>
<evidence type="ECO:0000256" key="1">
    <source>
        <dbReference type="ARBA" id="ARBA00004651"/>
    </source>
</evidence>
<feature type="transmembrane region" description="Helical" evidence="14">
    <location>
        <begin position="117"/>
        <end position="136"/>
    </location>
</feature>
<dbReference type="InterPro" id="IPR038377">
    <property type="entry name" value="Na/Glc_symporter_sf"/>
</dbReference>
<comment type="caution">
    <text evidence="15">The sequence shown here is derived from an EMBL/GenBank/DDBJ whole genome shotgun (WGS) entry which is preliminary data.</text>
</comment>
<evidence type="ECO:0008006" key="17">
    <source>
        <dbReference type="Google" id="ProtNLM"/>
    </source>
</evidence>
<comment type="subcellular location">
    <subcellularLocation>
        <location evidence="1">Cell membrane</location>
        <topology evidence="1">Multi-pass membrane protein</topology>
    </subcellularLocation>
</comment>
<keyword evidence="4" id="KW-1003">Cell membrane</keyword>
<name>A0A2M8GI57_9BACT</name>
<evidence type="ECO:0000256" key="10">
    <source>
        <dbReference type="ARBA" id="ARBA00023136"/>
    </source>
</evidence>